<evidence type="ECO:0000256" key="1">
    <source>
        <dbReference type="ARBA" id="ARBA00009865"/>
    </source>
</evidence>
<dbReference type="PROSITE" id="PS00626">
    <property type="entry name" value="RCC1_2"/>
    <property type="match status" value="1"/>
</dbReference>
<keyword evidence="5" id="KW-1133">Transmembrane helix</keyword>
<keyword evidence="5" id="KW-0472">Membrane</keyword>
<feature type="transmembrane region" description="Helical" evidence="5">
    <location>
        <begin position="438"/>
        <end position="457"/>
    </location>
</feature>
<feature type="chain" id="PRO_5043560063" evidence="6">
    <location>
        <begin position="34"/>
        <end position="1083"/>
    </location>
</feature>
<dbReference type="InterPro" id="IPR023296">
    <property type="entry name" value="Glyco_hydro_beta-prop_sf"/>
</dbReference>
<keyword evidence="3" id="KW-0326">Glycosidase</keyword>
<dbReference type="AlphaFoldDB" id="A0AAU7DXZ6"/>
<dbReference type="PANTHER" id="PTHR22925:SF3">
    <property type="entry name" value="GLYCOSYL HYDROLASE FAMILY PROTEIN 43"/>
    <property type="match status" value="1"/>
</dbReference>
<dbReference type="PROSITE" id="PS50012">
    <property type="entry name" value="RCC1_3"/>
    <property type="match status" value="4"/>
</dbReference>
<gene>
    <name evidence="7" type="ORF">V5R04_03795</name>
</gene>
<keyword evidence="5" id="KW-0812">Transmembrane</keyword>
<protein>
    <submittedName>
        <fullName evidence="7">Family 43 glycosylhydrolase</fullName>
    </submittedName>
</protein>
<dbReference type="SUPFAM" id="SSF75005">
    <property type="entry name" value="Arabinanase/levansucrase/invertase"/>
    <property type="match status" value="1"/>
</dbReference>
<evidence type="ECO:0000256" key="3">
    <source>
        <dbReference type="ARBA" id="ARBA00023295"/>
    </source>
</evidence>
<evidence type="ECO:0000256" key="2">
    <source>
        <dbReference type="ARBA" id="ARBA00022801"/>
    </source>
</evidence>
<dbReference type="GO" id="GO:0005975">
    <property type="term" value="P:carbohydrate metabolic process"/>
    <property type="evidence" value="ECO:0007669"/>
    <property type="project" value="InterPro"/>
</dbReference>
<feature type="compositionally biased region" description="Gly residues" evidence="4">
    <location>
        <begin position="356"/>
        <end position="375"/>
    </location>
</feature>
<keyword evidence="6" id="KW-0732">Signal</keyword>
<dbReference type="Pfam" id="PF13540">
    <property type="entry name" value="RCC1_2"/>
    <property type="match status" value="4"/>
</dbReference>
<name>A0AAU7DXZ6_9MICO</name>
<dbReference type="GO" id="GO:0004553">
    <property type="term" value="F:hydrolase activity, hydrolyzing O-glycosyl compounds"/>
    <property type="evidence" value="ECO:0007669"/>
    <property type="project" value="InterPro"/>
</dbReference>
<evidence type="ECO:0000256" key="6">
    <source>
        <dbReference type="SAM" id="SignalP"/>
    </source>
</evidence>
<feature type="compositionally biased region" description="Gly residues" evidence="4">
    <location>
        <begin position="330"/>
        <end position="348"/>
    </location>
</feature>
<dbReference type="EMBL" id="CP146203">
    <property type="protein sequence ID" value="XBH22361.1"/>
    <property type="molecule type" value="Genomic_DNA"/>
</dbReference>
<dbReference type="Gene3D" id="2.130.10.30">
    <property type="entry name" value="Regulator of chromosome condensation 1/beta-lactamase-inhibitor protein II"/>
    <property type="match status" value="2"/>
</dbReference>
<reference evidence="7" key="1">
    <citation type="submission" date="2024-02" db="EMBL/GenBank/DDBJ databases">
        <title>Tomenella chthoni gen. nov. sp. nov., a member of the family Jonesiaceae isolated from bat guano.</title>
        <authorList>
            <person name="Miller S.L."/>
            <person name="King J."/>
            <person name="Sankaranarayanan K."/>
            <person name="Lawson P.A."/>
        </authorList>
    </citation>
    <scope>NUCLEOTIDE SEQUENCE</scope>
    <source>
        <strain evidence="7">BS-20</strain>
    </source>
</reference>
<feature type="transmembrane region" description="Helical" evidence="5">
    <location>
        <begin position="396"/>
        <end position="417"/>
    </location>
</feature>
<evidence type="ECO:0000256" key="4">
    <source>
        <dbReference type="SAM" id="MobiDB-lite"/>
    </source>
</evidence>
<accession>A0AAU7DXZ6</accession>
<dbReference type="InterPro" id="IPR006710">
    <property type="entry name" value="Glyco_hydro_43"/>
</dbReference>
<evidence type="ECO:0000256" key="5">
    <source>
        <dbReference type="SAM" id="Phobius"/>
    </source>
</evidence>
<dbReference type="InterPro" id="IPR000408">
    <property type="entry name" value="Reg_chr_condens"/>
</dbReference>
<dbReference type="InterPro" id="IPR009091">
    <property type="entry name" value="RCC1/BLIP-II"/>
</dbReference>
<dbReference type="Gene3D" id="2.115.10.20">
    <property type="entry name" value="Glycosyl hydrolase domain, family 43"/>
    <property type="match status" value="1"/>
</dbReference>
<organism evidence="7">
    <name type="scientific">Jonesiaceae bacterium BS-20</name>
    <dbReference type="NCBI Taxonomy" id="3120821"/>
    <lineage>
        <taxon>Bacteria</taxon>
        <taxon>Bacillati</taxon>
        <taxon>Actinomycetota</taxon>
        <taxon>Actinomycetes</taxon>
        <taxon>Micrococcales</taxon>
        <taxon>Jonesiaceae</taxon>
    </lineage>
</organism>
<proteinExistence type="inferred from homology"/>
<dbReference type="Pfam" id="PF04616">
    <property type="entry name" value="Glyco_hydro_43"/>
    <property type="match status" value="1"/>
</dbReference>
<comment type="similarity">
    <text evidence="1">Belongs to the glycosyl hydrolase 43 family.</text>
</comment>
<keyword evidence="2" id="KW-0378">Hydrolase</keyword>
<feature type="region of interest" description="Disordered" evidence="4">
    <location>
        <begin position="326"/>
        <end position="391"/>
    </location>
</feature>
<dbReference type="CDD" id="cd18825">
    <property type="entry name" value="GH43_CtGH43-like"/>
    <property type="match status" value="1"/>
</dbReference>
<sequence length="1083" mass="115975">MTSVRQRRLGRSCLALGIVPVFIFGLAGAPAVAADKDESMQGKALAWGIGQSQEHQIPEELKDAAIIDIAAGLNHSVALDSSGAVTVWGSNEYAQAEVPEFESRVRDVEAGANHTVALLADGTVAAWGREANKRTEVPAEAKDVIDIAAGGAASAALTSSGTLVTWGDNAFGQSLLPAELESDPAVAVELGDGFSAVITEAGKIVTWGRSDRTQLDLPAIPNGEKVVQIDLGLAHGVALTDAGTVLTWGDNRADQTDLPEEITNATVVRVAAGGNQTAAILDDGTIIAWGDSQSDAGKIPAELAQHEVADVAFYEHHALALVDVEPVEPGDGGENPGGGDGGDGGENPGDGDGDGGENPGSGNGGSGSTDGGGSDGSVTDGPETNVDGEMPVTGGVSWPLVIGASTLLAVGLGFILVRRFNGTDREDGSNGKFIKGATGTLVIAGLVASSLAVLPTAPASGASPVEYDSFRPGQEWLDNNGNAIQSHGGHVLPIEQADGSTLYHFYGEDRWNGYDEGRGIHLYTSTDLYNWTDRQMPLRTVVNRSDLDTDPYFKDLYADYTTEQKDAVYRDLGTTRMDPNVPAAVLERPKVMFNEATGMWVMWIHTDGPSTWSDAQYAKATGGVAVSESAYGPFRYVDSYRLHRAAPGEQNVAPNNPGMLRDMTVYVDPDGTGYLAYSSEENMTMFISKLSPSYMFVSSSVDKGVPGVDYTRAIHNGGRESPAIFFYDGLYYMITSGLTGWAPNAAEYATAESLLGTWTRHGNPAHGENANVTHHSQSTAVLPIDPENGEFIYLGNRWYPDDLRNSGHVWLPLKFESDGSMTMEWRDEWKLEELKFMGKMDVSTTVPQAVNLGDKSVLPTEVEVNRKGEQPLVTEIQWHNAEVLDQIGPVTLSGYLPELGRDIQVHTMVVPQDVRYAVNAGGELGPEMDALLSLSDSARMLSSVADQKLGTDPGTGAEWGYLNDNTGAENPSGSWFESLRYVDKTASYKRLAYEFSDLEPGLHTVAMGVYDPWSQWANGKRQAWIKANGRQVDAWVPIDGKFRTLEYKDILVGEDGKLKLEMIPENQGENTDIQVSWMIISKN</sequence>
<feature type="signal peptide" evidence="6">
    <location>
        <begin position="1"/>
        <end position="33"/>
    </location>
</feature>
<evidence type="ECO:0000313" key="7">
    <source>
        <dbReference type="EMBL" id="XBH22361.1"/>
    </source>
</evidence>
<dbReference type="PANTHER" id="PTHR22925">
    <property type="entry name" value="GLYCOSYL HYDROLASE 43 FAMILY MEMBER"/>
    <property type="match status" value="1"/>
</dbReference>
<dbReference type="SUPFAM" id="SSF50985">
    <property type="entry name" value="RCC1/BLIP-II"/>
    <property type="match status" value="2"/>
</dbReference>